<dbReference type="Proteomes" id="UP000260823">
    <property type="component" value="Unassembled WGS sequence"/>
</dbReference>
<evidence type="ECO:0000259" key="2">
    <source>
        <dbReference type="Pfam" id="PF07584"/>
    </source>
</evidence>
<name>A0A3E2NQZ6_9SPHI</name>
<dbReference type="OrthoDB" id="890881at2"/>
<evidence type="ECO:0000256" key="1">
    <source>
        <dbReference type="SAM" id="Phobius"/>
    </source>
</evidence>
<keyword evidence="4" id="KW-1185">Reference proteome</keyword>
<keyword evidence="1" id="KW-1133">Transmembrane helix</keyword>
<evidence type="ECO:0000313" key="3">
    <source>
        <dbReference type="EMBL" id="RFZ83300.1"/>
    </source>
</evidence>
<dbReference type="EMBL" id="QWDE01000002">
    <property type="protein sequence ID" value="RFZ83300.1"/>
    <property type="molecule type" value="Genomic_DNA"/>
</dbReference>
<sequence length="493" mass="54555">MFLSPIWFFALAALSIPVAIHLWNIRPGNTLKVGSISLITEASKSTRRSFKLLDILLLILRCLLLALLAVFLAQPIWRNNAPAKQAKGWVLIPYANFNETYQHFKPGVDSLLAKGYDLHFFQKGFAIPDLKKTPIAKLVSDSIKDDGSLNYWELINLANSRVPAGLPVYVFTPNSAQYFRGQKPATALRLKWRTYTQKDSTARFISGAQLNRDGDILLSEGNSSPSGTVYTTRVIKPGGDTQTEVTVNNGKSFISLKNTRQEAVIVDTSTLRIAIYAGENTLDAKYLKAALDAAVSFTGRKAIIKTYNEASFIPSAQTWLFWLSTRQISSALMNSSANVFKYQAGKPMDVATKIYPGGTKINKLIIPKQTGEAVWTDGFGNSVLSMAKQGKTSVYTFSSRFNPSWSDLVWNDAFPKQMLTLVTGENHQVPAKYDRGILSQQQIQPDSTLGSSVPISSAKELPVDVSRYFWLALVVVFLAERIVAYKTKQAKNG</sequence>
<accession>A0A3E2NQZ6</accession>
<dbReference type="PANTHER" id="PTHR37464">
    <property type="entry name" value="BLL2463 PROTEIN"/>
    <property type="match status" value="1"/>
</dbReference>
<protein>
    <recommendedName>
        <fullName evidence="2">Aerotolerance regulator N-terminal domain-containing protein</fullName>
    </recommendedName>
</protein>
<feature type="transmembrane region" description="Helical" evidence="1">
    <location>
        <begin position="468"/>
        <end position="485"/>
    </location>
</feature>
<feature type="transmembrane region" description="Helical" evidence="1">
    <location>
        <begin position="52"/>
        <end position="77"/>
    </location>
</feature>
<feature type="domain" description="Aerotolerance regulator N-terminal" evidence="2">
    <location>
        <begin position="1"/>
        <end position="75"/>
    </location>
</feature>
<proteinExistence type="predicted"/>
<reference evidence="3 4" key="1">
    <citation type="submission" date="2018-08" db="EMBL/GenBank/DDBJ databases">
        <title>Mucilaginibacter terrae sp. nov., isolated from manganese diggings.</title>
        <authorList>
            <person name="Huang Y."/>
            <person name="Zhou Z."/>
        </authorList>
    </citation>
    <scope>NUCLEOTIDE SEQUENCE [LARGE SCALE GENOMIC DNA]</scope>
    <source>
        <strain evidence="3 4">ZH6</strain>
    </source>
</reference>
<dbReference type="RefSeq" id="WP_117383775.1">
    <property type="nucleotide sequence ID" value="NZ_QWDE01000002.1"/>
</dbReference>
<dbReference type="Pfam" id="PF07584">
    <property type="entry name" value="BatA"/>
    <property type="match status" value="1"/>
</dbReference>
<gene>
    <name evidence="3" type="ORF">DYU05_14290</name>
</gene>
<feature type="transmembrane region" description="Helical" evidence="1">
    <location>
        <begin position="6"/>
        <end position="25"/>
    </location>
</feature>
<dbReference type="PANTHER" id="PTHR37464:SF1">
    <property type="entry name" value="BLL2463 PROTEIN"/>
    <property type="match status" value="1"/>
</dbReference>
<keyword evidence="1" id="KW-0812">Transmembrane</keyword>
<dbReference type="AlphaFoldDB" id="A0A3E2NQZ6"/>
<dbReference type="InterPro" id="IPR024163">
    <property type="entry name" value="Aerotolerance_reg_N"/>
</dbReference>
<organism evidence="3 4">
    <name type="scientific">Mucilaginibacter terrenus</name>
    <dbReference type="NCBI Taxonomy" id="2482727"/>
    <lineage>
        <taxon>Bacteria</taxon>
        <taxon>Pseudomonadati</taxon>
        <taxon>Bacteroidota</taxon>
        <taxon>Sphingobacteriia</taxon>
        <taxon>Sphingobacteriales</taxon>
        <taxon>Sphingobacteriaceae</taxon>
        <taxon>Mucilaginibacter</taxon>
    </lineage>
</organism>
<evidence type="ECO:0000313" key="4">
    <source>
        <dbReference type="Proteomes" id="UP000260823"/>
    </source>
</evidence>
<comment type="caution">
    <text evidence="3">The sequence shown here is derived from an EMBL/GenBank/DDBJ whole genome shotgun (WGS) entry which is preliminary data.</text>
</comment>
<dbReference type="InterPro" id="IPR011933">
    <property type="entry name" value="Double_TM_dom"/>
</dbReference>
<dbReference type="NCBIfam" id="TIGR02226">
    <property type="entry name" value="two_anch"/>
    <property type="match status" value="1"/>
</dbReference>
<keyword evidence="1" id="KW-0472">Membrane</keyword>